<dbReference type="RefSeq" id="WP_035130010.1">
    <property type="nucleotide sequence ID" value="NZ_JRLV01000001.1"/>
</dbReference>
<dbReference type="EMBL" id="JRLV01000001">
    <property type="protein sequence ID" value="KGO84324.1"/>
    <property type="molecule type" value="Genomic_DNA"/>
</dbReference>
<evidence type="ECO:0008006" key="4">
    <source>
        <dbReference type="Google" id="ProtNLM"/>
    </source>
</evidence>
<evidence type="ECO:0000256" key="1">
    <source>
        <dbReference type="SAM" id="Phobius"/>
    </source>
</evidence>
<evidence type="ECO:0000313" key="2">
    <source>
        <dbReference type="EMBL" id="KGO84324.1"/>
    </source>
</evidence>
<organism evidence="2 3">
    <name type="scientific">Flavobacterium beibuense F44-8</name>
    <dbReference type="NCBI Taxonomy" id="1406840"/>
    <lineage>
        <taxon>Bacteria</taxon>
        <taxon>Pseudomonadati</taxon>
        <taxon>Bacteroidota</taxon>
        <taxon>Flavobacteriia</taxon>
        <taxon>Flavobacteriales</taxon>
        <taxon>Flavobacteriaceae</taxon>
        <taxon>Flavobacterium</taxon>
    </lineage>
</organism>
<evidence type="ECO:0000313" key="3">
    <source>
        <dbReference type="Proteomes" id="UP000030129"/>
    </source>
</evidence>
<keyword evidence="1" id="KW-1133">Transmembrane helix</keyword>
<keyword evidence="1" id="KW-0472">Membrane</keyword>
<dbReference type="eggNOG" id="ENOG5032XNU">
    <property type="taxonomic scope" value="Bacteria"/>
</dbReference>
<dbReference type="Proteomes" id="UP000030129">
    <property type="component" value="Unassembled WGS sequence"/>
</dbReference>
<dbReference type="AlphaFoldDB" id="A0A0A2LWF2"/>
<keyword evidence="3" id="KW-1185">Reference proteome</keyword>
<protein>
    <recommendedName>
        <fullName evidence="4">Yip1 domain-containing protein</fullName>
    </recommendedName>
</protein>
<proteinExistence type="predicted"/>
<keyword evidence="1" id="KW-0812">Transmembrane</keyword>
<dbReference type="STRING" id="1406840.Q763_00840"/>
<feature type="transmembrane region" description="Helical" evidence="1">
    <location>
        <begin position="17"/>
        <end position="35"/>
    </location>
</feature>
<feature type="transmembrane region" description="Helical" evidence="1">
    <location>
        <begin position="56"/>
        <end position="78"/>
    </location>
</feature>
<sequence>MKKILFNPFEKYSETRLFIFGMAAAVLSTYLSYIFNARFDGAIDMHLVKNITIKQAITDNIINIASLFATLYAIGFFINKRVRPIDILNTVLVARSIYCIMPFTHFAADTLEEFAVKTAKINPLDPAPISFTATEIITISIVALLGIITLIWTIALLYNGFKTATNLKTITHKVLFTIAIILAEVLSILFITALN</sequence>
<gene>
    <name evidence="2" type="ORF">Q763_00840</name>
</gene>
<feature type="transmembrane region" description="Helical" evidence="1">
    <location>
        <begin position="136"/>
        <end position="161"/>
    </location>
</feature>
<name>A0A0A2LWF2_9FLAO</name>
<comment type="caution">
    <text evidence="2">The sequence shown here is derived from an EMBL/GenBank/DDBJ whole genome shotgun (WGS) entry which is preliminary data.</text>
</comment>
<accession>A0A0A2LWF2</accession>
<feature type="transmembrane region" description="Helical" evidence="1">
    <location>
        <begin position="173"/>
        <end position="194"/>
    </location>
</feature>
<reference evidence="2 3" key="1">
    <citation type="submission" date="2013-09" db="EMBL/GenBank/DDBJ databases">
        <authorList>
            <person name="Zeng Z."/>
            <person name="Chen C."/>
        </authorList>
    </citation>
    <scope>NUCLEOTIDE SEQUENCE [LARGE SCALE GENOMIC DNA]</scope>
    <source>
        <strain evidence="2 3">F44-8</strain>
    </source>
</reference>